<evidence type="ECO:0000313" key="1">
    <source>
        <dbReference type="EMBL" id="JAE25220.1"/>
    </source>
</evidence>
<reference evidence="1" key="1">
    <citation type="submission" date="2014-09" db="EMBL/GenBank/DDBJ databases">
        <authorList>
            <person name="Magalhaes I.L.F."/>
            <person name="Oliveira U."/>
            <person name="Santos F.R."/>
            <person name="Vidigal T.H.D.A."/>
            <person name="Brescovit A.D."/>
            <person name="Santos A.J."/>
        </authorList>
    </citation>
    <scope>NUCLEOTIDE SEQUENCE</scope>
    <source>
        <tissue evidence="1">Shoot tissue taken approximately 20 cm above the soil surface</tissue>
    </source>
</reference>
<organism evidence="1">
    <name type="scientific">Arundo donax</name>
    <name type="common">Giant reed</name>
    <name type="synonym">Donax arundinaceus</name>
    <dbReference type="NCBI Taxonomy" id="35708"/>
    <lineage>
        <taxon>Eukaryota</taxon>
        <taxon>Viridiplantae</taxon>
        <taxon>Streptophyta</taxon>
        <taxon>Embryophyta</taxon>
        <taxon>Tracheophyta</taxon>
        <taxon>Spermatophyta</taxon>
        <taxon>Magnoliopsida</taxon>
        <taxon>Liliopsida</taxon>
        <taxon>Poales</taxon>
        <taxon>Poaceae</taxon>
        <taxon>PACMAD clade</taxon>
        <taxon>Arundinoideae</taxon>
        <taxon>Arundineae</taxon>
        <taxon>Arundo</taxon>
    </lineage>
</organism>
<protein>
    <submittedName>
        <fullName evidence="1">Uncharacterized protein</fullName>
    </submittedName>
</protein>
<reference evidence="1" key="2">
    <citation type="journal article" date="2015" name="Data Brief">
        <title>Shoot transcriptome of the giant reed, Arundo donax.</title>
        <authorList>
            <person name="Barrero R.A."/>
            <person name="Guerrero F.D."/>
            <person name="Moolhuijzen P."/>
            <person name="Goolsby J.A."/>
            <person name="Tidwell J."/>
            <person name="Bellgard S.E."/>
            <person name="Bellgard M.I."/>
        </authorList>
    </citation>
    <scope>NUCLEOTIDE SEQUENCE</scope>
    <source>
        <tissue evidence="1">Shoot tissue taken approximately 20 cm above the soil surface</tissue>
    </source>
</reference>
<dbReference type="AlphaFoldDB" id="A0A0A9GJC1"/>
<accession>A0A0A9GJC1</accession>
<dbReference type="EMBL" id="GBRH01172676">
    <property type="protein sequence ID" value="JAE25220.1"/>
    <property type="molecule type" value="Transcribed_RNA"/>
</dbReference>
<sequence length="39" mass="4604">MFRTFTPSVQLYKCELHFQDKGCTYSLYQHGCKAVLFRG</sequence>
<proteinExistence type="predicted"/>
<name>A0A0A9GJC1_ARUDO</name>